<sequence length="123" mass="14230">MQHRVLCFYDYIGMTCMKTCWMIQSDATSLITGGKNIKSCRCGQTMLPMWIFYEESIKNKQFTVGELEEVEIKSEEENSVEKTTKPRNTRQTTGSRVEAEGKNQFKYNTRIGVKNLKIDSNPK</sequence>
<dbReference type="AlphaFoldDB" id="A0ABD2N938"/>
<organism evidence="2 3">
    <name type="scientific">Cryptolaemus montrouzieri</name>
    <dbReference type="NCBI Taxonomy" id="559131"/>
    <lineage>
        <taxon>Eukaryota</taxon>
        <taxon>Metazoa</taxon>
        <taxon>Ecdysozoa</taxon>
        <taxon>Arthropoda</taxon>
        <taxon>Hexapoda</taxon>
        <taxon>Insecta</taxon>
        <taxon>Pterygota</taxon>
        <taxon>Neoptera</taxon>
        <taxon>Endopterygota</taxon>
        <taxon>Coleoptera</taxon>
        <taxon>Polyphaga</taxon>
        <taxon>Cucujiformia</taxon>
        <taxon>Coccinelloidea</taxon>
        <taxon>Coccinellidae</taxon>
        <taxon>Scymninae</taxon>
        <taxon>Scymnini</taxon>
        <taxon>Cryptolaemus</taxon>
    </lineage>
</organism>
<dbReference type="EMBL" id="JABFTP020000083">
    <property type="protein sequence ID" value="KAL3275153.1"/>
    <property type="molecule type" value="Genomic_DNA"/>
</dbReference>
<proteinExistence type="predicted"/>
<keyword evidence="3" id="KW-1185">Reference proteome</keyword>
<reference evidence="2 3" key="1">
    <citation type="journal article" date="2021" name="BMC Biol.">
        <title>Horizontally acquired antibacterial genes associated with adaptive radiation of ladybird beetles.</title>
        <authorList>
            <person name="Li H.S."/>
            <person name="Tang X.F."/>
            <person name="Huang Y.H."/>
            <person name="Xu Z.Y."/>
            <person name="Chen M.L."/>
            <person name="Du X.Y."/>
            <person name="Qiu B.Y."/>
            <person name="Chen P.T."/>
            <person name="Zhang W."/>
            <person name="Slipinski A."/>
            <person name="Escalona H.E."/>
            <person name="Waterhouse R.M."/>
            <person name="Zwick A."/>
            <person name="Pang H."/>
        </authorList>
    </citation>
    <scope>NUCLEOTIDE SEQUENCE [LARGE SCALE GENOMIC DNA]</scope>
    <source>
        <strain evidence="2">SYSU2018</strain>
    </source>
</reference>
<feature type="region of interest" description="Disordered" evidence="1">
    <location>
        <begin position="73"/>
        <end position="99"/>
    </location>
</feature>
<feature type="compositionally biased region" description="Basic and acidic residues" evidence="1">
    <location>
        <begin position="73"/>
        <end position="84"/>
    </location>
</feature>
<gene>
    <name evidence="2" type="ORF">HHI36_019922</name>
</gene>
<evidence type="ECO:0000313" key="3">
    <source>
        <dbReference type="Proteomes" id="UP001516400"/>
    </source>
</evidence>
<dbReference type="Proteomes" id="UP001516400">
    <property type="component" value="Unassembled WGS sequence"/>
</dbReference>
<protein>
    <submittedName>
        <fullName evidence="2">Uncharacterized protein</fullName>
    </submittedName>
</protein>
<name>A0ABD2N938_9CUCU</name>
<evidence type="ECO:0000313" key="2">
    <source>
        <dbReference type="EMBL" id="KAL3275153.1"/>
    </source>
</evidence>
<evidence type="ECO:0000256" key="1">
    <source>
        <dbReference type="SAM" id="MobiDB-lite"/>
    </source>
</evidence>
<accession>A0ABD2N938</accession>
<comment type="caution">
    <text evidence="2">The sequence shown here is derived from an EMBL/GenBank/DDBJ whole genome shotgun (WGS) entry which is preliminary data.</text>
</comment>